<dbReference type="InterPro" id="IPR012337">
    <property type="entry name" value="RNaseH-like_sf"/>
</dbReference>
<protein>
    <recommendedName>
        <fullName evidence="3">Integrase catalytic domain-containing protein</fullName>
    </recommendedName>
</protein>
<dbReference type="SUPFAM" id="SSF53098">
    <property type="entry name" value="Ribonuclease H-like"/>
    <property type="match status" value="1"/>
</dbReference>
<comment type="caution">
    <text evidence="1">The sequence shown here is derived from an EMBL/GenBank/DDBJ whole genome shotgun (WGS) entry which is preliminary data.</text>
</comment>
<dbReference type="InterPro" id="IPR050951">
    <property type="entry name" value="Retrovirus_Pol_polyprotein"/>
</dbReference>
<sequence>MSLARHKWWQMLCQEKRQISKGLRPEFQIRLLTEQLQQMDTEVGQPKKIISDNGPQCRSVKWKTLTSILGIELGFTAVYHPAANPVERVMRELVRLFRMYCNEHHSHWAVIVNDVERLKQLLA</sequence>
<evidence type="ECO:0000313" key="1">
    <source>
        <dbReference type="EMBL" id="KAJ8897761.1"/>
    </source>
</evidence>
<dbReference type="InterPro" id="IPR036397">
    <property type="entry name" value="RNaseH_sf"/>
</dbReference>
<accession>A0ABQ9IM76</accession>
<evidence type="ECO:0008006" key="3">
    <source>
        <dbReference type="Google" id="ProtNLM"/>
    </source>
</evidence>
<gene>
    <name evidence="1" type="ORF">PR048_003111</name>
</gene>
<proteinExistence type="predicted"/>
<dbReference type="Gene3D" id="3.30.420.10">
    <property type="entry name" value="Ribonuclease H-like superfamily/Ribonuclease H"/>
    <property type="match status" value="1"/>
</dbReference>
<dbReference type="Proteomes" id="UP001159363">
    <property type="component" value="Chromosome 1"/>
</dbReference>
<name>A0ABQ9IM76_9NEOP</name>
<organism evidence="1 2">
    <name type="scientific">Dryococelus australis</name>
    <dbReference type="NCBI Taxonomy" id="614101"/>
    <lineage>
        <taxon>Eukaryota</taxon>
        <taxon>Metazoa</taxon>
        <taxon>Ecdysozoa</taxon>
        <taxon>Arthropoda</taxon>
        <taxon>Hexapoda</taxon>
        <taxon>Insecta</taxon>
        <taxon>Pterygota</taxon>
        <taxon>Neoptera</taxon>
        <taxon>Polyneoptera</taxon>
        <taxon>Phasmatodea</taxon>
        <taxon>Verophasmatodea</taxon>
        <taxon>Anareolatae</taxon>
        <taxon>Phasmatidae</taxon>
        <taxon>Eurycanthinae</taxon>
        <taxon>Dryococelus</taxon>
    </lineage>
</organism>
<dbReference type="PANTHER" id="PTHR37984">
    <property type="entry name" value="PROTEIN CBG26694"/>
    <property type="match status" value="1"/>
</dbReference>
<dbReference type="PANTHER" id="PTHR37984:SF5">
    <property type="entry name" value="PROTEIN NYNRIN-LIKE"/>
    <property type="match status" value="1"/>
</dbReference>
<dbReference type="EMBL" id="JARBHB010000001">
    <property type="protein sequence ID" value="KAJ8897761.1"/>
    <property type="molecule type" value="Genomic_DNA"/>
</dbReference>
<reference evidence="1 2" key="1">
    <citation type="submission" date="2023-02" db="EMBL/GenBank/DDBJ databases">
        <title>LHISI_Scaffold_Assembly.</title>
        <authorList>
            <person name="Stuart O.P."/>
            <person name="Cleave R."/>
            <person name="Magrath M.J.L."/>
            <person name="Mikheyev A.S."/>
        </authorList>
    </citation>
    <scope>NUCLEOTIDE SEQUENCE [LARGE SCALE GENOMIC DNA]</scope>
    <source>
        <strain evidence="1">Daus_M_001</strain>
        <tissue evidence="1">Leg muscle</tissue>
    </source>
</reference>
<evidence type="ECO:0000313" key="2">
    <source>
        <dbReference type="Proteomes" id="UP001159363"/>
    </source>
</evidence>
<keyword evidence="2" id="KW-1185">Reference proteome</keyword>